<evidence type="ECO:0000313" key="7">
    <source>
        <dbReference type="Proteomes" id="UP000555448"/>
    </source>
</evidence>
<dbReference type="EMBL" id="JACHLR010000001">
    <property type="protein sequence ID" value="MBB4856820.1"/>
    <property type="molecule type" value="Genomic_DNA"/>
</dbReference>
<dbReference type="InterPro" id="IPR015797">
    <property type="entry name" value="NUDIX_hydrolase-like_dom_sf"/>
</dbReference>
<keyword evidence="7" id="KW-1185">Reference proteome</keyword>
<comment type="similarity">
    <text evidence="4">Belongs to the Nudix hydrolase family.</text>
</comment>
<keyword evidence="3" id="KW-0460">Magnesium</keyword>
<evidence type="ECO:0000256" key="3">
    <source>
        <dbReference type="ARBA" id="ARBA00022842"/>
    </source>
</evidence>
<evidence type="ECO:0000313" key="6">
    <source>
        <dbReference type="EMBL" id="MBB4856820.1"/>
    </source>
</evidence>
<dbReference type="CDD" id="cd04685">
    <property type="entry name" value="NUDIX_Hydrolase"/>
    <property type="match status" value="1"/>
</dbReference>
<dbReference type="Proteomes" id="UP000555448">
    <property type="component" value="Unassembled WGS sequence"/>
</dbReference>
<dbReference type="InterPro" id="IPR020084">
    <property type="entry name" value="NUDIX_hydrolase_CS"/>
</dbReference>
<dbReference type="PANTHER" id="PTHR43046">
    <property type="entry name" value="GDP-MANNOSE MANNOSYL HYDROLASE"/>
    <property type="match status" value="1"/>
</dbReference>
<dbReference type="PRINTS" id="PR00502">
    <property type="entry name" value="NUDIXFAMILY"/>
</dbReference>
<gene>
    <name evidence="6" type="ORF">HNO88_000117</name>
</gene>
<name>A0A7W7NV66_9SPHN</name>
<dbReference type="Pfam" id="PF00293">
    <property type="entry name" value="NUDIX"/>
    <property type="match status" value="1"/>
</dbReference>
<proteinExistence type="inferred from homology"/>
<reference evidence="6 7" key="1">
    <citation type="submission" date="2020-08" db="EMBL/GenBank/DDBJ databases">
        <title>Functional genomics of gut bacteria from endangered species of beetles.</title>
        <authorList>
            <person name="Carlos-Shanley C."/>
        </authorList>
    </citation>
    <scope>NUCLEOTIDE SEQUENCE [LARGE SCALE GENOMIC DNA]</scope>
    <source>
        <strain evidence="6 7">S00245</strain>
    </source>
</reference>
<evidence type="ECO:0000256" key="2">
    <source>
        <dbReference type="ARBA" id="ARBA00022801"/>
    </source>
</evidence>
<evidence type="ECO:0000259" key="5">
    <source>
        <dbReference type="PROSITE" id="PS51462"/>
    </source>
</evidence>
<dbReference type="AlphaFoldDB" id="A0A7W7NV66"/>
<feature type="domain" description="Nudix hydrolase" evidence="5">
    <location>
        <begin position="13"/>
        <end position="151"/>
    </location>
</feature>
<dbReference type="SUPFAM" id="SSF55811">
    <property type="entry name" value="Nudix"/>
    <property type="match status" value="1"/>
</dbReference>
<dbReference type="InterPro" id="IPR020476">
    <property type="entry name" value="Nudix_hydrolase"/>
</dbReference>
<evidence type="ECO:0000256" key="1">
    <source>
        <dbReference type="ARBA" id="ARBA00001946"/>
    </source>
</evidence>
<comment type="cofactor">
    <cofactor evidence="1">
        <name>Mg(2+)</name>
        <dbReference type="ChEBI" id="CHEBI:18420"/>
    </cofactor>
</comment>
<dbReference type="PROSITE" id="PS51462">
    <property type="entry name" value="NUDIX"/>
    <property type="match status" value="1"/>
</dbReference>
<accession>A0A7W7NV66</accession>
<organism evidence="6 7">
    <name type="scientific">Novosphingobium chloroacetimidivorans</name>
    <dbReference type="NCBI Taxonomy" id="1428314"/>
    <lineage>
        <taxon>Bacteria</taxon>
        <taxon>Pseudomonadati</taxon>
        <taxon>Pseudomonadota</taxon>
        <taxon>Alphaproteobacteria</taxon>
        <taxon>Sphingomonadales</taxon>
        <taxon>Sphingomonadaceae</taxon>
        <taxon>Novosphingobium</taxon>
    </lineage>
</organism>
<dbReference type="Gene3D" id="3.90.79.10">
    <property type="entry name" value="Nucleoside Triphosphate Pyrophosphohydrolase"/>
    <property type="match status" value="1"/>
</dbReference>
<dbReference type="PROSITE" id="PS00893">
    <property type="entry name" value="NUDIX_BOX"/>
    <property type="match status" value="1"/>
</dbReference>
<dbReference type="GO" id="GO:0016787">
    <property type="term" value="F:hydrolase activity"/>
    <property type="evidence" value="ECO:0007669"/>
    <property type="project" value="UniProtKB-KW"/>
</dbReference>
<sequence length="151" mass="17026">MQGGAPAAEVTRVARPAARIVLLDDRGRVLLFRFDPADRPPFWCTPGGALEPGESFEDAARRELREETGLIAEPGEQVARKSAEFLTLEGVPVIADERYFRVVLPRGVVIDTGGHTELERRVMRSWRWFDRAELEALDEPWYPEDLPDLLG</sequence>
<protein>
    <submittedName>
        <fullName evidence="6">8-oxo-dGTP pyrophosphatase MutT (NUDIX family)</fullName>
    </submittedName>
</protein>
<comment type="caution">
    <text evidence="6">The sequence shown here is derived from an EMBL/GenBank/DDBJ whole genome shotgun (WGS) entry which is preliminary data.</text>
</comment>
<evidence type="ECO:0000256" key="4">
    <source>
        <dbReference type="RuleBase" id="RU003476"/>
    </source>
</evidence>
<dbReference type="InterPro" id="IPR000086">
    <property type="entry name" value="NUDIX_hydrolase_dom"/>
</dbReference>
<keyword evidence="2 4" id="KW-0378">Hydrolase</keyword>
<dbReference type="PANTHER" id="PTHR43046:SF12">
    <property type="entry name" value="GDP-MANNOSE MANNOSYL HYDROLASE"/>
    <property type="match status" value="1"/>
</dbReference>